<dbReference type="AlphaFoldDB" id="A0A200RAP5"/>
<evidence type="ECO:0000313" key="1">
    <source>
        <dbReference type="EMBL" id="OVA19789.1"/>
    </source>
</evidence>
<sequence>MEDLERLKEMRRRSWQQGDIPKVIEKSALHSTVEELYSMCLLDFIFKPNELKESNNFPSFSLLEKLAWSQDHGSSSVR</sequence>
<proteinExistence type="predicted"/>
<protein>
    <submittedName>
        <fullName evidence="1">Uncharacterized protein</fullName>
    </submittedName>
</protein>
<name>A0A200RAP5_MACCD</name>
<accession>A0A200RAP5</accession>
<gene>
    <name evidence="1" type="ORF">BVC80_1685g19</name>
</gene>
<dbReference type="InParanoid" id="A0A200RAP5"/>
<evidence type="ECO:0000313" key="2">
    <source>
        <dbReference type="Proteomes" id="UP000195402"/>
    </source>
</evidence>
<keyword evidence="2" id="KW-1185">Reference proteome</keyword>
<organism evidence="1 2">
    <name type="scientific">Macleaya cordata</name>
    <name type="common">Five-seeded plume-poppy</name>
    <name type="synonym">Bocconia cordata</name>
    <dbReference type="NCBI Taxonomy" id="56857"/>
    <lineage>
        <taxon>Eukaryota</taxon>
        <taxon>Viridiplantae</taxon>
        <taxon>Streptophyta</taxon>
        <taxon>Embryophyta</taxon>
        <taxon>Tracheophyta</taxon>
        <taxon>Spermatophyta</taxon>
        <taxon>Magnoliopsida</taxon>
        <taxon>Ranunculales</taxon>
        <taxon>Papaveraceae</taxon>
        <taxon>Papaveroideae</taxon>
        <taxon>Macleaya</taxon>
    </lineage>
</organism>
<comment type="caution">
    <text evidence="1">The sequence shown here is derived from an EMBL/GenBank/DDBJ whole genome shotgun (WGS) entry which is preliminary data.</text>
</comment>
<reference evidence="1 2" key="1">
    <citation type="journal article" date="2017" name="Mol. Plant">
        <title>The Genome of Medicinal Plant Macleaya cordata Provides New Insights into Benzylisoquinoline Alkaloids Metabolism.</title>
        <authorList>
            <person name="Liu X."/>
            <person name="Liu Y."/>
            <person name="Huang P."/>
            <person name="Ma Y."/>
            <person name="Qing Z."/>
            <person name="Tang Q."/>
            <person name="Cao H."/>
            <person name="Cheng P."/>
            <person name="Zheng Y."/>
            <person name="Yuan Z."/>
            <person name="Zhou Y."/>
            <person name="Liu J."/>
            <person name="Tang Z."/>
            <person name="Zhuo Y."/>
            <person name="Zhang Y."/>
            <person name="Yu L."/>
            <person name="Huang J."/>
            <person name="Yang P."/>
            <person name="Peng Q."/>
            <person name="Zhang J."/>
            <person name="Jiang W."/>
            <person name="Zhang Z."/>
            <person name="Lin K."/>
            <person name="Ro D.K."/>
            <person name="Chen X."/>
            <person name="Xiong X."/>
            <person name="Shang Y."/>
            <person name="Huang S."/>
            <person name="Zeng J."/>
        </authorList>
    </citation>
    <scope>NUCLEOTIDE SEQUENCE [LARGE SCALE GENOMIC DNA]</scope>
    <source>
        <strain evidence="2">cv. BLH2017</strain>
        <tissue evidence="1">Root</tissue>
    </source>
</reference>
<dbReference type="EMBL" id="MVGT01000173">
    <property type="protein sequence ID" value="OVA19789.1"/>
    <property type="molecule type" value="Genomic_DNA"/>
</dbReference>
<dbReference type="Proteomes" id="UP000195402">
    <property type="component" value="Unassembled WGS sequence"/>
</dbReference>